<evidence type="ECO:0000313" key="1">
    <source>
        <dbReference type="EMBL" id="HJF32691.1"/>
    </source>
</evidence>
<keyword evidence="1" id="KW-0167">Capsid protein</keyword>
<organism evidence="1 2">
    <name type="scientific">Sporosarcina psychrophila</name>
    <name type="common">Bacillus psychrophilus</name>
    <dbReference type="NCBI Taxonomy" id="1476"/>
    <lineage>
        <taxon>Bacteria</taxon>
        <taxon>Bacillati</taxon>
        <taxon>Bacillota</taxon>
        <taxon>Bacilli</taxon>
        <taxon>Bacillales</taxon>
        <taxon>Caryophanaceae</taxon>
        <taxon>Sporosarcina</taxon>
    </lineage>
</organism>
<accession>A0A921G0U0</accession>
<dbReference type="EMBL" id="DYWT01000210">
    <property type="protein sequence ID" value="HJF32691.1"/>
    <property type="molecule type" value="Genomic_DNA"/>
</dbReference>
<sequence length="173" mass="19495">MGCGRNEDVNETKHQDNCVCEVVRFIKRLQDAGTDEDCVECDTDCFMAPLGSISSPARNRINTRVFMLLTENGDPFKAMFRPESRNHYLHNCFSTFFRVQNVFDGCCATLQVLAPLDKLGKTVDIIDCGKLDLEALCKVERFGPTDSCITVDLTCFCGIQCIKDTYIDFCDED</sequence>
<dbReference type="AlphaFoldDB" id="A0A921G0U0"/>
<keyword evidence="1" id="KW-0946">Virion</keyword>
<dbReference type="InterPro" id="IPR019593">
    <property type="entry name" value="Spore_coat_protein_Z/Y"/>
</dbReference>
<name>A0A921G0U0_SPOPS</name>
<dbReference type="Proteomes" id="UP000698173">
    <property type="component" value="Unassembled WGS sequence"/>
</dbReference>
<dbReference type="Pfam" id="PF10612">
    <property type="entry name" value="Spore-coat_CotZ"/>
    <property type="match status" value="1"/>
</dbReference>
<comment type="caution">
    <text evidence="1">The sequence shown here is derived from an EMBL/GenBank/DDBJ whole genome shotgun (WGS) entry which is preliminary data.</text>
</comment>
<proteinExistence type="predicted"/>
<evidence type="ECO:0000313" key="2">
    <source>
        <dbReference type="Proteomes" id="UP000698173"/>
    </source>
</evidence>
<gene>
    <name evidence="1" type="ORF">K8V56_13085</name>
</gene>
<reference evidence="1" key="1">
    <citation type="journal article" date="2021" name="PeerJ">
        <title>Extensive microbial diversity within the chicken gut microbiome revealed by metagenomics and culture.</title>
        <authorList>
            <person name="Gilroy R."/>
            <person name="Ravi A."/>
            <person name="Getino M."/>
            <person name="Pursley I."/>
            <person name="Horton D.L."/>
            <person name="Alikhan N.F."/>
            <person name="Baker D."/>
            <person name="Gharbi K."/>
            <person name="Hall N."/>
            <person name="Watson M."/>
            <person name="Adriaenssens E.M."/>
            <person name="Foster-Nyarko E."/>
            <person name="Jarju S."/>
            <person name="Secka A."/>
            <person name="Antonio M."/>
            <person name="Oren A."/>
            <person name="Chaudhuri R.R."/>
            <person name="La Ragione R."/>
            <person name="Hildebrand F."/>
            <person name="Pallen M.J."/>
        </authorList>
    </citation>
    <scope>NUCLEOTIDE SEQUENCE</scope>
    <source>
        <strain evidence="1">CHK171-7178</strain>
    </source>
</reference>
<reference evidence="1" key="2">
    <citation type="submission" date="2021-09" db="EMBL/GenBank/DDBJ databases">
        <authorList>
            <person name="Gilroy R."/>
        </authorList>
    </citation>
    <scope>NUCLEOTIDE SEQUENCE</scope>
    <source>
        <strain evidence="1">CHK171-7178</strain>
    </source>
</reference>
<protein>
    <submittedName>
        <fullName evidence="1">Spore coat protein CotZ</fullName>
    </submittedName>
</protein>